<gene>
    <name evidence="2" type="ORF">BECKSD772E_GA0070983_107220</name>
    <name evidence="1" type="ORF">BECKSD772F_GA0070984_107020</name>
</gene>
<organism evidence="2">
    <name type="scientific">Candidatus Kentrum sp. SD</name>
    <dbReference type="NCBI Taxonomy" id="2126332"/>
    <lineage>
        <taxon>Bacteria</taxon>
        <taxon>Pseudomonadati</taxon>
        <taxon>Pseudomonadota</taxon>
        <taxon>Gammaproteobacteria</taxon>
        <taxon>Candidatus Kentrum</taxon>
    </lineage>
</organism>
<dbReference type="EMBL" id="CAADFR010000070">
    <property type="protein sequence ID" value="VFK40764.1"/>
    <property type="molecule type" value="Genomic_DNA"/>
</dbReference>
<evidence type="ECO:0000313" key="1">
    <source>
        <dbReference type="EMBL" id="VFK40764.1"/>
    </source>
</evidence>
<accession>A0A450YXY0</accession>
<reference evidence="2" key="1">
    <citation type="submission" date="2019-02" db="EMBL/GenBank/DDBJ databases">
        <authorList>
            <person name="Gruber-Vodicka R. H."/>
            <person name="Seah K. B. B."/>
        </authorList>
    </citation>
    <scope>NUCLEOTIDE SEQUENCE</scope>
    <source>
        <strain evidence="2">BECK_S1320</strain>
        <strain evidence="1">BECK_S1321</strain>
    </source>
</reference>
<proteinExistence type="predicted"/>
<evidence type="ECO:0000313" key="2">
    <source>
        <dbReference type="EMBL" id="VFK46402.1"/>
    </source>
</evidence>
<protein>
    <submittedName>
        <fullName evidence="2">Uncharacterized protein</fullName>
    </submittedName>
</protein>
<sequence>MLVPFSVHNDAIRTGLAALDGQVQLHCVRCTLLGGITGAYQTVLSSFVQRARSHCDRSADDHSTKIIILEKLLRRTLLFFCDDDIELIGKNAIMSAYYQTTFHGATTMGKWELRNGSNPDLLGGILTDVMRLFLNLKQEINANALPPHGVSLERVIEHGGMDSTIDFGDQVYFAKLALDHPTHVVPVYATINESDYPSNGRFLRDLRRFMHGDDNDALVIFRNLTKIERHSGCRYSIHDIKRLISVLETRDPARIADITKYLLRALPTSPQWDNRQTWGGFNKPTEISS</sequence>
<dbReference type="EMBL" id="CAADFU010000072">
    <property type="protein sequence ID" value="VFK46402.1"/>
    <property type="molecule type" value="Genomic_DNA"/>
</dbReference>
<dbReference type="AlphaFoldDB" id="A0A450YXY0"/>
<name>A0A450YXY0_9GAMM</name>